<proteinExistence type="predicted"/>
<keyword evidence="5" id="KW-1185">Reference proteome</keyword>
<dbReference type="AlphaFoldDB" id="A0A0D0BNY6"/>
<reference evidence="4 5" key="1">
    <citation type="submission" date="2014-04" db="EMBL/GenBank/DDBJ databases">
        <title>Evolutionary Origins and Diversification of the Mycorrhizal Mutualists.</title>
        <authorList>
            <consortium name="DOE Joint Genome Institute"/>
            <consortium name="Mycorrhizal Genomics Consortium"/>
            <person name="Kohler A."/>
            <person name="Kuo A."/>
            <person name="Nagy L.G."/>
            <person name="Floudas D."/>
            <person name="Copeland A."/>
            <person name="Barry K.W."/>
            <person name="Cichocki N."/>
            <person name="Veneault-Fourrey C."/>
            <person name="LaButti K."/>
            <person name="Lindquist E.A."/>
            <person name="Lipzen A."/>
            <person name="Lundell T."/>
            <person name="Morin E."/>
            <person name="Murat C."/>
            <person name="Riley R."/>
            <person name="Ohm R."/>
            <person name="Sun H."/>
            <person name="Tunlid A."/>
            <person name="Henrissat B."/>
            <person name="Grigoriev I.V."/>
            <person name="Hibbett D.S."/>
            <person name="Martin F."/>
        </authorList>
    </citation>
    <scope>NUCLEOTIDE SEQUENCE [LARGE SCALE GENOMIC DNA]</scope>
    <source>
        <strain evidence="4 5">FD-317 M1</strain>
    </source>
</reference>
<name>A0A0D0BNY6_9AGAR</name>
<sequence>MVFFMLKARKKTTYKQTITRVENAIKYIIETGAITAIIMLLELALFLALPNETYNYMVFFSSGKIYANALLANLNSRITFVTSGTAHLYKSDSDIRSTVNSLWPTPQNETKQRHQNPTATASDSPAQNIVLHSTTVLDQDGAYELMKLEGRKTFGHLPGPDNEV</sequence>
<feature type="region of interest" description="Disordered" evidence="1">
    <location>
        <begin position="102"/>
        <end position="125"/>
    </location>
</feature>
<gene>
    <name evidence="4" type="ORF">GYMLUDRAFT_64909</name>
</gene>
<keyword evidence="2" id="KW-0472">Membrane</keyword>
<dbReference type="InterPro" id="IPR045339">
    <property type="entry name" value="DUF6534"/>
</dbReference>
<accession>A0A0D0BNY6</accession>
<organism evidence="4 5">
    <name type="scientific">Collybiopsis luxurians FD-317 M1</name>
    <dbReference type="NCBI Taxonomy" id="944289"/>
    <lineage>
        <taxon>Eukaryota</taxon>
        <taxon>Fungi</taxon>
        <taxon>Dikarya</taxon>
        <taxon>Basidiomycota</taxon>
        <taxon>Agaricomycotina</taxon>
        <taxon>Agaricomycetes</taxon>
        <taxon>Agaricomycetidae</taxon>
        <taxon>Agaricales</taxon>
        <taxon>Marasmiineae</taxon>
        <taxon>Omphalotaceae</taxon>
        <taxon>Collybiopsis</taxon>
        <taxon>Collybiopsis luxurians</taxon>
    </lineage>
</organism>
<evidence type="ECO:0000313" key="5">
    <source>
        <dbReference type="Proteomes" id="UP000053593"/>
    </source>
</evidence>
<evidence type="ECO:0000256" key="1">
    <source>
        <dbReference type="SAM" id="MobiDB-lite"/>
    </source>
</evidence>
<evidence type="ECO:0000259" key="3">
    <source>
        <dbReference type="Pfam" id="PF20152"/>
    </source>
</evidence>
<evidence type="ECO:0000313" key="4">
    <source>
        <dbReference type="EMBL" id="KIK51279.1"/>
    </source>
</evidence>
<feature type="transmembrane region" description="Helical" evidence="2">
    <location>
        <begin position="27"/>
        <end position="48"/>
    </location>
</feature>
<protein>
    <recommendedName>
        <fullName evidence="3">DUF6534 domain-containing protein</fullName>
    </recommendedName>
</protein>
<keyword evidence="2" id="KW-0812">Transmembrane</keyword>
<dbReference type="EMBL" id="KN834867">
    <property type="protein sequence ID" value="KIK51279.1"/>
    <property type="molecule type" value="Genomic_DNA"/>
</dbReference>
<dbReference type="Pfam" id="PF20152">
    <property type="entry name" value="DUF6534"/>
    <property type="match status" value="1"/>
</dbReference>
<keyword evidence="2" id="KW-1133">Transmembrane helix</keyword>
<dbReference type="Proteomes" id="UP000053593">
    <property type="component" value="Unassembled WGS sequence"/>
</dbReference>
<evidence type="ECO:0000256" key="2">
    <source>
        <dbReference type="SAM" id="Phobius"/>
    </source>
</evidence>
<dbReference type="HOGENOM" id="CLU_1627245_0_0_1"/>
<feature type="domain" description="DUF6534" evidence="3">
    <location>
        <begin position="2"/>
        <end position="77"/>
    </location>
</feature>